<proteinExistence type="predicted"/>
<evidence type="ECO:0000313" key="2">
    <source>
        <dbReference type="Proteomes" id="UP000616151"/>
    </source>
</evidence>
<sequence>MAGFFNSLKRAFSGEILQRKDVPADDGSTRVTMRLKRDKITRERYVVLGLVAKTNYKHAELSPREFQDLYDAMTTLQKALQVPEPLPPLKS</sequence>
<dbReference type="Proteomes" id="UP000616151">
    <property type="component" value="Unassembled WGS sequence"/>
</dbReference>
<comment type="caution">
    <text evidence="1">The sequence shown here is derived from an EMBL/GenBank/DDBJ whole genome shotgun (WGS) entry which is preliminary data.</text>
</comment>
<reference evidence="1" key="1">
    <citation type="submission" date="2021-01" db="EMBL/GenBank/DDBJ databases">
        <authorList>
            <person name="Sun Q."/>
        </authorList>
    </citation>
    <scope>NUCLEOTIDE SEQUENCE</scope>
    <source>
        <strain evidence="1">YIM B02566</strain>
    </source>
</reference>
<keyword evidence="2" id="KW-1185">Reference proteome</keyword>
<dbReference type="EMBL" id="JAENHL010000006">
    <property type="protein sequence ID" value="MBK1866484.1"/>
    <property type="molecule type" value="Genomic_DNA"/>
</dbReference>
<accession>A0ACC5R1E7</accession>
<evidence type="ECO:0000313" key="1">
    <source>
        <dbReference type="EMBL" id="MBK1866484.1"/>
    </source>
</evidence>
<protein>
    <submittedName>
        <fullName evidence="1">Uncharacterized protein</fullName>
    </submittedName>
</protein>
<organism evidence="1 2">
    <name type="scientific">Taklimakanibacter albus</name>
    <dbReference type="NCBI Taxonomy" id="2800327"/>
    <lineage>
        <taxon>Bacteria</taxon>
        <taxon>Pseudomonadati</taxon>
        <taxon>Pseudomonadota</taxon>
        <taxon>Alphaproteobacteria</taxon>
        <taxon>Hyphomicrobiales</taxon>
        <taxon>Aestuariivirgaceae</taxon>
        <taxon>Taklimakanibacter</taxon>
    </lineage>
</organism>
<name>A0ACC5R1E7_9HYPH</name>
<gene>
    <name evidence="1" type="ORF">JHL16_08990</name>
</gene>